<dbReference type="AlphaFoldDB" id="A0A5B7K950"/>
<dbReference type="Proteomes" id="UP000324222">
    <property type="component" value="Unassembled WGS sequence"/>
</dbReference>
<accession>A0A5B7K950</accession>
<reference evidence="1 2" key="1">
    <citation type="submission" date="2019-05" db="EMBL/GenBank/DDBJ databases">
        <title>Another draft genome of Portunus trituberculatus and its Hox gene families provides insights of decapod evolution.</title>
        <authorList>
            <person name="Jeong J.-H."/>
            <person name="Song I."/>
            <person name="Kim S."/>
            <person name="Choi T."/>
            <person name="Kim D."/>
            <person name="Ryu S."/>
            <person name="Kim W."/>
        </authorList>
    </citation>
    <scope>NUCLEOTIDE SEQUENCE [LARGE SCALE GENOMIC DNA]</scope>
    <source>
        <tissue evidence="1">Muscle</tissue>
    </source>
</reference>
<gene>
    <name evidence="1" type="ORF">E2C01_097278</name>
</gene>
<protein>
    <submittedName>
        <fullName evidence="1">Uncharacterized protein</fullName>
    </submittedName>
</protein>
<keyword evidence="2" id="KW-1185">Reference proteome</keyword>
<dbReference type="EMBL" id="VSRR010128390">
    <property type="protein sequence ID" value="MPD01738.1"/>
    <property type="molecule type" value="Genomic_DNA"/>
</dbReference>
<evidence type="ECO:0000313" key="2">
    <source>
        <dbReference type="Proteomes" id="UP000324222"/>
    </source>
</evidence>
<proteinExistence type="predicted"/>
<name>A0A5B7K950_PORTR</name>
<organism evidence="1 2">
    <name type="scientific">Portunus trituberculatus</name>
    <name type="common">Swimming crab</name>
    <name type="synonym">Neptunus trituberculatus</name>
    <dbReference type="NCBI Taxonomy" id="210409"/>
    <lineage>
        <taxon>Eukaryota</taxon>
        <taxon>Metazoa</taxon>
        <taxon>Ecdysozoa</taxon>
        <taxon>Arthropoda</taxon>
        <taxon>Crustacea</taxon>
        <taxon>Multicrustacea</taxon>
        <taxon>Malacostraca</taxon>
        <taxon>Eumalacostraca</taxon>
        <taxon>Eucarida</taxon>
        <taxon>Decapoda</taxon>
        <taxon>Pleocyemata</taxon>
        <taxon>Brachyura</taxon>
        <taxon>Eubrachyura</taxon>
        <taxon>Portunoidea</taxon>
        <taxon>Portunidae</taxon>
        <taxon>Portuninae</taxon>
        <taxon>Portunus</taxon>
    </lineage>
</organism>
<sequence>MECRASLYLLLLLLLLLLLFFLLAPAAPTAIHLLPRCYTCVMVNVCECPCRVVGSYFLLVA</sequence>
<comment type="caution">
    <text evidence="1">The sequence shown here is derived from an EMBL/GenBank/DDBJ whole genome shotgun (WGS) entry which is preliminary data.</text>
</comment>
<evidence type="ECO:0000313" key="1">
    <source>
        <dbReference type="EMBL" id="MPD01738.1"/>
    </source>
</evidence>